<dbReference type="KEGG" id="noj:EJ995_04875"/>
<reference evidence="1 2" key="1">
    <citation type="submission" date="2018-12" db="EMBL/GenBank/DDBJ databases">
        <title>Complete genome of Nonlabens sp. MJ115.</title>
        <authorList>
            <person name="Choi H.S."/>
            <person name="Jung J."/>
        </authorList>
    </citation>
    <scope>NUCLEOTIDE SEQUENCE [LARGE SCALE GENOMIC DNA]</scope>
    <source>
        <strain evidence="1 2">MJ115</strain>
    </source>
</reference>
<gene>
    <name evidence="1" type="ORF">EJ995_04875</name>
</gene>
<evidence type="ECO:0000313" key="1">
    <source>
        <dbReference type="EMBL" id="AZQ43599.1"/>
    </source>
</evidence>
<protein>
    <submittedName>
        <fullName evidence="1">Uncharacterized protein</fullName>
    </submittedName>
</protein>
<dbReference type="RefSeq" id="WP_126446191.1">
    <property type="nucleotide sequence ID" value="NZ_CP034549.1"/>
</dbReference>
<dbReference type="PROSITE" id="PS51257">
    <property type="entry name" value="PROKAR_LIPOPROTEIN"/>
    <property type="match status" value="1"/>
</dbReference>
<accession>A0A3S9MWV2</accession>
<dbReference type="Proteomes" id="UP000279600">
    <property type="component" value="Chromosome"/>
</dbReference>
<proteinExistence type="predicted"/>
<dbReference type="AlphaFoldDB" id="A0A3S9MWV2"/>
<sequence>MKRFKILGLLLLTIGAVSCESDDDLPEVQEIDPIVITSDSKFNAGDDEYEITGGVVSNVATNEGDRFTQLIFLGDGLEFNRFGIQGRGPLAQLVIYNDINVSNIAGTYELSSTAATGTAVIVYSEDFNVNGSQDADGRATSGTVIIERVGENQYIVNVEDGETEGEDADDDDDNESFDLFFDGEVYVVN</sequence>
<dbReference type="EMBL" id="CP034549">
    <property type="protein sequence ID" value="AZQ43599.1"/>
    <property type="molecule type" value="Genomic_DNA"/>
</dbReference>
<name>A0A3S9MWV2_9FLAO</name>
<keyword evidence="2" id="KW-1185">Reference proteome</keyword>
<organism evidence="1 2">
    <name type="scientific">Nonlabens ponticola</name>
    <dbReference type="NCBI Taxonomy" id="2496866"/>
    <lineage>
        <taxon>Bacteria</taxon>
        <taxon>Pseudomonadati</taxon>
        <taxon>Bacteroidota</taxon>
        <taxon>Flavobacteriia</taxon>
        <taxon>Flavobacteriales</taxon>
        <taxon>Flavobacteriaceae</taxon>
        <taxon>Nonlabens</taxon>
    </lineage>
</organism>
<dbReference type="OrthoDB" id="1448832at2"/>
<evidence type="ECO:0000313" key="2">
    <source>
        <dbReference type="Proteomes" id="UP000279600"/>
    </source>
</evidence>